<evidence type="ECO:0000313" key="3">
    <source>
        <dbReference type="Proteomes" id="UP000192772"/>
    </source>
</evidence>
<dbReference type="InterPro" id="IPR014867">
    <property type="entry name" value="Spore_coat_CotH_CotH2/3/7"/>
</dbReference>
<evidence type="ECO:0000313" key="2">
    <source>
        <dbReference type="EMBL" id="ORA66026.1"/>
    </source>
</evidence>
<feature type="region of interest" description="Disordered" evidence="1">
    <location>
        <begin position="124"/>
        <end position="152"/>
    </location>
</feature>
<dbReference type="AlphaFoldDB" id="A0A1X0D0U4"/>
<accession>A0A1X0D0U4</accession>
<gene>
    <name evidence="2" type="ORF">BST23_11905</name>
</gene>
<reference evidence="2 3" key="1">
    <citation type="submission" date="2017-02" db="EMBL/GenBank/DDBJ databases">
        <title>The new phylogeny of genus Mycobacterium.</title>
        <authorList>
            <person name="Tortoli E."/>
            <person name="Trovato A."/>
            <person name="Cirillo D.M."/>
        </authorList>
    </citation>
    <scope>NUCLEOTIDE SEQUENCE [LARGE SCALE GENOMIC DNA]</scope>
    <source>
        <strain evidence="2 3">FI-09383</strain>
    </source>
</reference>
<comment type="caution">
    <text evidence="2">The sequence shown here is derived from an EMBL/GenBank/DDBJ whole genome shotgun (WGS) entry which is preliminary data.</text>
</comment>
<dbReference type="STRING" id="81858.BST23_11905"/>
<dbReference type="Proteomes" id="UP000192772">
    <property type="component" value="Unassembled WGS sequence"/>
</dbReference>
<dbReference type="EMBL" id="MVHP01000011">
    <property type="protein sequence ID" value="ORA66026.1"/>
    <property type="molecule type" value="Genomic_DNA"/>
</dbReference>
<feature type="compositionally biased region" description="Pro residues" evidence="1">
    <location>
        <begin position="134"/>
        <end position="144"/>
    </location>
</feature>
<sequence>MRLPRRLRQHWKWVAGFVAFVAVVALVFGEARIRPYITGDPTVITSVITENIAGTVDLFDPTVPHELTIKVSEAEYDDMVAQFKADGDKKWVSADVTIDGTAISDVAVRLKGNSTLMGLRGIYFGPKPGEGRPGPGPGGPPGGGPPREFPEMAKVSADDPTSLPLLISFDENAEGRGYQGLTELSVRPGAPVLNEALALSLTAMTGQPTQRYSYVTYSINGNTTTRLVLEHPDEGYANGLFDSDGYLYKARVNSKLEYRGPDQSAYAEQFKQINADDTGNLQPLINFLEWLNGADDEEFVRGLGDWVDLESLACYAATQNLLVNADDMAGPGQNYYLWYDLTDRKFRVLSWDLNMAMMMGDPGLGPHDKLELKPPPGFEPPTGMGPPDGMSPGGNILKERFLAAPAFKEVYDTAYWELYDAIYAGGQALALLDDIAETVPVTAGLSTEKIAEQRNTLHKWLSDRAAALARARSAVAGGGR</sequence>
<name>A0A1X0D0U4_9MYCO</name>
<keyword evidence="2" id="KW-0946">Virion</keyword>
<evidence type="ECO:0000256" key="1">
    <source>
        <dbReference type="SAM" id="MobiDB-lite"/>
    </source>
</evidence>
<organism evidence="2 3">
    <name type="scientific">Mycolicibacterium elephantis</name>
    <dbReference type="NCBI Taxonomy" id="81858"/>
    <lineage>
        <taxon>Bacteria</taxon>
        <taxon>Bacillati</taxon>
        <taxon>Actinomycetota</taxon>
        <taxon>Actinomycetes</taxon>
        <taxon>Mycobacteriales</taxon>
        <taxon>Mycobacteriaceae</taxon>
        <taxon>Mycolicibacterium</taxon>
    </lineage>
</organism>
<dbReference type="RefSeq" id="WP_083042995.1">
    <property type="nucleotide sequence ID" value="NZ_MVHP01000011.1"/>
</dbReference>
<dbReference type="PANTHER" id="PTHR40050">
    <property type="entry name" value="INNER SPORE COAT PROTEIN H"/>
    <property type="match status" value="1"/>
</dbReference>
<keyword evidence="2" id="KW-0167">Capsid protein</keyword>
<proteinExistence type="predicted"/>
<dbReference type="PANTHER" id="PTHR40050:SF1">
    <property type="entry name" value="INNER SPORE COAT PROTEIN H"/>
    <property type="match status" value="1"/>
</dbReference>
<dbReference type="Pfam" id="PF08757">
    <property type="entry name" value="CotH"/>
    <property type="match status" value="1"/>
</dbReference>
<protein>
    <submittedName>
        <fullName evidence="2">Spore coat protein CotH</fullName>
    </submittedName>
</protein>